<dbReference type="Gene3D" id="1.10.10.10">
    <property type="entry name" value="Winged helix-like DNA-binding domain superfamily/Winged helix DNA-binding domain"/>
    <property type="match status" value="1"/>
</dbReference>
<keyword evidence="4" id="KW-0804">Transcription</keyword>
<dbReference type="PROSITE" id="PS50931">
    <property type="entry name" value="HTH_LYSR"/>
    <property type="match status" value="1"/>
</dbReference>
<evidence type="ECO:0000313" key="6">
    <source>
        <dbReference type="EMBL" id="GLQ07736.1"/>
    </source>
</evidence>
<evidence type="ECO:0000256" key="1">
    <source>
        <dbReference type="ARBA" id="ARBA00009437"/>
    </source>
</evidence>
<reference evidence="6" key="1">
    <citation type="journal article" date="2014" name="Int. J. Syst. Evol. Microbiol.">
        <title>Complete genome of a new Firmicutes species belonging to the dominant human colonic microbiota ('Ruminococcus bicirculans') reveals two chromosomes and a selective capacity to utilize plant glucans.</title>
        <authorList>
            <consortium name="NISC Comparative Sequencing Program"/>
            <person name="Wegmann U."/>
            <person name="Louis P."/>
            <person name="Goesmann A."/>
            <person name="Henrissat B."/>
            <person name="Duncan S.H."/>
            <person name="Flint H.J."/>
        </authorList>
    </citation>
    <scope>NUCLEOTIDE SEQUENCE</scope>
    <source>
        <strain evidence="6">NBRC 103408</strain>
    </source>
</reference>
<organism evidence="6 7">
    <name type="scientific">Sneathiella chinensis</name>
    <dbReference type="NCBI Taxonomy" id="349750"/>
    <lineage>
        <taxon>Bacteria</taxon>
        <taxon>Pseudomonadati</taxon>
        <taxon>Pseudomonadota</taxon>
        <taxon>Alphaproteobacteria</taxon>
        <taxon>Sneathiellales</taxon>
        <taxon>Sneathiellaceae</taxon>
        <taxon>Sneathiella</taxon>
    </lineage>
</organism>
<evidence type="ECO:0000256" key="3">
    <source>
        <dbReference type="ARBA" id="ARBA00023125"/>
    </source>
</evidence>
<comment type="similarity">
    <text evidence="1">Belongs to the LysR transcriptional regulatory family.</text>
</comment>
<dbReference type="Pfam" id="PF00126">
    <property type="entry name" value="HTH_1"/>
    <property type="match status" value="1"/>
</dbReference>
<dbReference type="Proteomes" id="UP001161409">
    <property type="component" value="Unassembled WGS sequence"/>
</dbReference>
<dbReference type="PRINTS" id="PR00039">
    <property type="entry name" value="HTHLYSR"/>
</dbReference>
<protein>
    <submittedName>
        <fullName evidence="6">LysR family transcriptional regulator</fullName>
    </submittedName>
</protein>
<keyword evidence="2" id="KW-0805">Transcription regulation</keyword>
<evidence type="ECO:0000256" key="2">
    <source>
        <dbReference type="ARBA" id="ARBA00023015"/>
    </source>
</evidence>
<comment type="caution">
    <text evidence="6">The sequence shown here is derived from an EMBL/GenBank/DDBJ whole genome shotgun (WGS) entry which is preliminary data.</text>
</comment>
<proteinExistence type="inferred from homology"/>
<feature type="domain" description="HTH lysR-type" evidence="5">
    <location>
        <begin position="1"/>
        <end position="58"/>
    </location>
</feature>
<dbReference type="SUPFAM" id="SSF53850">
    <property type="entry name" value="Periplasmic binding protein-like II"/>
    <property type="match status" value="1"/>
</dbReference>
<dbReference type="CDD" id="cd05466">
    <property type="entry name" value="PBP2_LTTR_substrate"/>
    <property type="match status" value="1"/>
</dbReference>
<keyword evidence="7" id="KW-1185">Reference proteome</keyword>
<dbReference type="InterPro" id="IPR036388">
    <property type="entry name" value="WH-like_DNA-bd_sf"/>
</dbReference>
<sequence length="299" mass="33284">MDLYQLRYFLAVVETGNFSRAAERAFVSQPTLSAGIKKLETELGSPLFNRGARSVTLTDTGNRFLPRARTIIYECNAALQEARGKPSARRLRLGVHRFVPGNHLAPLLEDFKKAHPDIQIALKEGTAEQLQALLDENRIDVALTLPAPDGPRTGFERLFSTRCVLLLPLTHPLLSRPYVGLQDLNRLDFVHRSHCPTAAEVTRTFAKKGVNPNIVYRTDENNKALSYVAAGVGLCMAPDILYHPGVTQRPVEGITISRSVGLVTPATQRNELVESFRLFATSHDWHPKRQGSSNLDWAR</sequence>
<dbReference type="InterPro" id="IPR036390">
    <property type="entry name" value="WH_DNA-bd_sf"/>
</dbReference>
<name>A0ABQ5UAZ5_9PROT</name>
<keyword evidence="3" id="KW-0238">DNA-binding</keyword>
<gene>
    <name evidence="6" type="ORF">GCM10007924_29570</name>
</gene>
<dbReference type="PANTHER" id="PTHR30346:SF28">
    <property type="entry name" value="HTH-TYPE TRANSCRIPTIONAL REGULATOR CYNR"/>
    <property type="match status" value="1"/>
</dbReference>
<reference evidence="6" key="2">
    <citation type="submission" date="2023-01" db="EMBL/GenBank/DDBJ databases">
        <title>Draft genome sequence of Sneathiella chinensis strain NBRC 103408.</title>
        <authorList>
            <person name="Sun Q."/>
            <person name="Mori K."/>
        </authorList>
    </citation>
    <scope>NUCLEOTIDE SEQUENCE</scope>
    <source>
        <strain evidence="6">NBRC 103408</strain>
    </source>
</reference>
<evidence type="ECO:0000256" key="4">
    <source>
        <dbReference type="ARBA" id="ARBA00023163"/>
    </source>
</evidence>
<dbReference type="InterPro" id="IPR005119">
    <property type="entry name" value="LysR_subst-bd"/>
</dbReference>
<evidence type="ECO:0000313" key="7">
    <source>
        <dbReference type="Proteomes" id="UP001161409"/>
    </source>
</evidence>
<dbReference type="PANTHER" id="PTHR30346">
    <property type="entry name" value="TRANSCRIPTIONAL DUAL REGULATOR HCAR-RELATED"/>
    <property type="match status" value="1"/>
</dbReference>
<dbReference type="RefSeq" id="WP_169561788.1">
    <property type="nucleotide sequence ID" value="NZ_BSNF01000008.1"/>
</dbReference>
<accession>A0ABQ5UAZ5</accession>
<evidence type="ECO:0000259" key="5">
    <source>
        <dbReference type="PROSITE" id="PS50931"/>
    </source>
</evidence>
<dbReference type="Gene3D" id="3.40.190.290">
    <property type="match status" value="1"/>
</dbReference>
<dbReference type="SUPFAM" id="SSF46785">
    <property type="entry name" value="Winged helix' DNA-binding domain"/>
    <property type="match status" value="1"/>
</dbReference>
<dbReference type="EMBL" id="BSNF01000008">
    <property type="protein sequence ID" value="GLQ07736.1"/>
    <property type="molecule type" value="Genomic_DNA"/>
</dbReference>
<dbReference type="Pfam" id="PF03466">
    <property type="entry name" value="LysR_substrate"/>
    <property type="match status" value="1"/>
</dbReference>
<dbReference type="InterPro" id="IPR000847">
    <property type="entry name" value="LysR_HTH_N"/>
</dbReference>